<dbReference type="AlphaFoldDB" id="A0A9X3NB94"/>
<keyword evidence="2" id="KW-1185">Reference proteome</keyword>
<dbReference type="Proteomes" id="UP001147653">
    <property type="component" value="Unassembled WGS sequence"/>
</dbReference>
<protein>
    <submittedName>
        <fullName evidence="1">Uncharacterized protein</fullName>
    </submittedName>
</protein>
<gene>
    <name evidence="1" type="ORF">OJ997_04350</name>
</gene>
<evidence type="ECO:0000313" key="2">
    <source>
        <dbReference type="Proteomes" id="UP001147653"/>
    </source>
</evidence>
<evidence type="ECO:0000313" key="1">
    <source>
        <dbReference type="EMBL" id="MDA0179517.1"/>
    </source>
</evidence>
<accession>A0A9X3NB94</accession>
<dbReference type="EMBL" id="JAPDDP010000005">
    <property type="protein sequence ID" value="MDA0179517.1"/>
    <property type="molecule type" value="Genomic_DNA"/>
</dbReference>
<reference evidence="1" key="1">
    <citation type="submission" date="2022-10" db="EMBL/GenBank/DDBJ databases">
        <title>The WGS of Solirubrobacter phytolaccae KCTC 29190.</title>
        <authorList>
            <person name="Jiang Z."/>
        </authorList>
    </citation>
    <scope>NUCLEOTIDE SEQUENCE</scope>
    <source>
        <strain evidence="1">KCTC 29190</strain>
    </source>
</reference>
<sequence>MTSLYGGYLTFGEDKMDDAFRGWSAWTATADPRVTTTAAFTRPPGHGPRSLALHCAFPGGSDEGARAIAALRDLGPDADTVQLLPARDIARVFDEPRGAAPSWSQGLMLAAFDPDCAERLLQLLGAHGSMPFIKVQVRHLGGAAANDIEGGSPAPGRGCPFILGAIGIDVPSFNHAYPAAFDELRAALDRWTSPELTANFACGGTAGYAPGVEARLREIEQRLTDGVSPA</sequence>
<comment type="caution">
    <text evidence="1">The sequence shown here is derived from an EMBL/GenBank/DDBJ whole genome shotgun (WGS) entry which is preliminary data.</text>
</comment>
<name>A0A9X3NB94_9ACTN</name>
<dbReference type="RefSeq" id="WP_270023802.1">
    <property type="nucleotide sequence ID" value="NZ_JAPDDP010000005.1"/>
</dbReference>
<dbReference type="Gene3D" id="3.40.462.20">
    <property type="match status" value="1"/>
</dbReference>
<proteinExistence type="predicted"/>
<organism evidence="1 2">
    <name type="scientific">Solirubrobacter phytolaccae</name>
    <dbReference type="NCBI Taxonomy" id="1404360"/>
    <lineage>
        <taxon>Bacteria</taxon>
        <taxon>Bacillati</taxon>
        <taxon>Actinomycetota</taxon>
        <taxon>Thermoleophilia</taxon>
        <taxon>Solirubrobacterales</taxon>
        <taxon>Solirubrobacteraceae</taxon>
        <taxon>Solirubrobacter</taxon>
    </lineage>
</organism>